<feature type="non-terminal residue" evidence="2">
    <location>
        <position position="1"/>
    </location>
</feature>
<evidence type="ECO:0000259" key="1">
    <source>
        <dbReference type="Pfam" id="PF13406"/>
    </source>
</evidence>
<accession>A0A383E4Q7</accession>
<dbReference type="Pfam" id="PF13406">
    <property type="entry name" value="SLT_2"/>
    <property type="match status" value="1"/>
</dbReference>
<reference evidence="2" key="1">
    <citation type="submission" date="2018-05" db="EMBL/GenBank/DDBJ databases">
        <authorList>
            <person name="Lanie J.A."/>
            <person name="Ng W.-L."/>
            <person name="Kazmierczak K.M."/>
            <person name="Andrzejewski T.M."/>
            <person name="Davidsen T.M."/>
            <person name="Wayne K.J."/>
            <person name="Tettelin H."/>
            <person name="Glass J.I."/>
            <person name="Rusch D."/>
            <person name="Podicherti R."/>
            <person name="Tsui H.-C.T."/>
            <person name="Winkler M.E."/>
        </authorList>
    </citation>
    <scope>NUCLEOTIDE SEQUENCE</scope>
</reference>
<dbReference type="Gene3D" id="1.10.530.10">
    <property type="match status" value="1"/>
</dbReference>
<gene>
    <name evidence="2" type="ORF">METZ01_LOCUS504676</name>
</gene>
<dbReference type="PANTHER" id="PTHR30163">
    <property type="entry name" value="MEMBRANE-BOUND LYTIC MUREIN TRANSGLYCOSYLASE B"/>
    <property type="match status" value="1"/>
</dbReference>
<sequence>IVMSIDDLGSLTSDSFNVSLKPSMTIAGARLAGLTVSTDLKDTAEVSPMKLQGKAGNEYFLGLKNFYVITRYNHSRLYAMAVFQLSQQLAQSGGLNGQVD</sequence>
<dbReference type="InterPro" id="IPR043426">
    <property type="entry name" value="MltB-like"/>
</dbReference>
<dbReference type="AlphaFoldDB" id="A0A383E4Q7"/>
<protein>
    <recommendedName>
        <fullName evidence="1">Transglycosylase SLT domain-containing protein</fullName>
    </recommendedName>
</protein>
<name>A0A383E4Q7_9ZZZZ</name>
<dbReference type="GO" id="GO:0009253">
    <property type="term" value="P:peptidoglycan catabolic process"/>
    <property type="evidence" value="ECO:0007669"/>
    <property type="project" value="TreeGrafter"/>
</dbReference>
<organism evidence="2">
    <name type="scientific">marine metagenome</name>
    <dbReference type="NCBI Taxonomy" id="408172"/>
    <lineage>
        <taxon>unclassified sequences</taxon>
        <taxon>metagenomes</taxon>
        <taxon>ecological metagenomes</taxon>
    </lineage>
</organism>
<feature type="domain" description="Transglycosylase SLT" evidence="1">
    <location>
        <begin position="33"/>
        <end position="87"/>
    </location>
</feature>
<dbReference type="GO" id="GO:0008933">
    <property type="term" value="F:peptidoglycan lytic transglycosylase activity"/>
    <property type="evidence" value="ECO:0007669"/>
    <property type="project" value="TreeGrafter"/>
</dbReference>
<dbReference type="SUPFAM" id="SSF53955">
    <property type="entry name" value="Lysozyme-like"/>
    <property type="match status" value="1"/>
</dbReference>
<evidence type="ECO:0000313" key="2">
    <source>
        <dbReference type="EMBL" id="SVE51822.1"/>
    </source>
</evidence>
<dbReference type="PANTHER" id="PTHR30163:SF9">
    <property type="entry name" value="MEMBRANE-BOUND LYTIC MUREIN TRANSGLYCOSYLASE B"/>
    <property type="match status" value="1"/>
</dbReference>
<dbReference type="EMBL" id="UINC01222863">
    <property type="protein sequence ID" value="SVE51822.1"/>
    <property type="molecule type" value="Genomic_DNA"/>
</dbReference>
<dbReference type="InterPro" id="IPR031304">
    <property type="entry name" value="SLT_2"/>
</dbReference>
<proteinExistence type="predicted"/>
<dbReference type="InterPro" id="IPR023346">
    <property type="entry name" value="Lysozyme-like_dom_sf"/>
</dbReference>